<feature type="region of interest" description="Disordered" evidence="9">
    <location>
        <begin position="242"/>
        <end position="265"/>
    </location>
</feature>
<dbReference type="PANTHER" id="PTHR11207">
    <property type="entry name" value="RIBONUCLEASE III"/>
    <property type="match status" value="1"/>
</dbReference>
<dbReference type="AlphaFoldDB" id="G7DXC8"/>
<comment type="similarity">
    <text evidence="6">Belongs to the ribonuclease III family. Mitochondrion-specific ribosomal protein mL44 subfamily.</text>
</comment>
<evidence type="ECO:0000256" key="7">
    <source>
        <dbReference type="ARBA" id="ARBA00035187"/>
    </source>
</evidence>
<evidence type="ECO:0000256" key="8">
    <source>
        <dbReference type="PROSITE-ProRule" id="PRU00266"/>
    </source>
</evidence>
<reference evidence="11 12" key="1">
    <citation type="journal article" date="2011" name="J. Gen. Appl. Microbiol.">
        <title>Draft genome sequencing of the enigmatic basidiomycete Mixia osmundae.</title>
        <authorList>
            <person name="Nishida H."/>
            <person name="Nagatsuka Y."/>
            <person name="Sugiyama J."/>
        </authorList>
    </citation>
    <scope>NUCLEOTIDE SEQUENCE [LARGE SCALE GENOMIC DNA]</scope>
    <source>
        <strain evidence="12">CBS 9802 / IAM 14324 / JCM 22182 / KY 12970</strain>
    </source>
</reference>
<evidence type="ECO:0000256" key="5">
    <source>
        <dbReference type="ARBA" id="ARBA00023274"/>
    </source>
</evidence>
<keyword evidence="5" id="KW-0687">Ribonucleoprotein</keyword>
<dbReference type="SUPFAM" id="SSF69065">
    <property type="entry name" value="RNase III domain-like"/>
    <property type="match status" value="1"/>
</dbReference>
<name>G7DXC8_MIXOS</name>
<dbReference type="InterPro" id="IPR000999">
    <property type="entry name" value="RNase_III_dom"/>
</dbReference>
<dbReference type="GO" id="GO:0004525">
    <property type="term" value="F:ribonuclease III activity"/>
    <property type="evidence" value="ECO:0007669"/>
    <property type="project" value="InterPro"/>
</dbReference>
<dbReference type="SMART" id="SM00358">
    <property type="entry name" value="DSRM"/>
    <property type="match status" value="1"/>
</dbReference>
<keyword evidence="3" id="KW-0689">Ribosomal protein</keyword>
<evidence type="ECO:0000256" key="3">
    <source>
        <dbReference type="ARBA" id="ARBA00022980"/>
    </source>
</evidence>
<evidence type="ECO:0000256" key="2">
    <source>
        <dbReference type="ARBA" id="ARBA00022884"/>
    </source>
</evidence>
<evidence type="ECO:0000313" key="11">
    <source>
        <dbReference type="EMBL" id="GAA95238.1"/>
    </source>
</evidence>
<dbReference type="SMART" id="SM00535">
    <property type="entry name" value="RIBOc"/>
    <property type="match status" value="1"/>
</dbReference>
<dbReference type="InterPro" id="IPR036389">
    <property type="entry name" value="RNase_III_sf"/>
</dbReference>
<dbReference type="InterPro" id="IPR044444">
    <property type="entry name" value="Ribosomal_mL44_DSRM_metazoa"/>
</dbReference>
<dbReference type="InterPro" id="IPR014720">
    <property type="entry name" value="dsRBD_dom"/>
</dbReference>
<dbReference type="RefSeq" id="XP_014569892.1">
    <property type="nucleotide sequence ID" value="XM_014714406.1"/>
</dbReference>
<proteinExistence type="inferred from homology"/>
<keyword evidence="12" id="KW-1185">Reference proteome</keyword>
<dbReference type="GO" id="GO:0003723">
    <property type="term" value="F:RNA binding"/>
    <property type="evidence" value="ECO:0007669"/>
    <property type="project" value="UniProtKB-UniRule"/>
</dbReference>
<accession>G7DXC8</accession>
<evidence type="ECO:0000256" key="6">
    <source>
        <dbReference type="ARBA" id="ARBA00024034"/>
    </source>
</evidence>
<reference evidence="11 12" key="2">
    <citation type="journal article" date="2012" name="Open Biol.">
        <title>Characteristics of nucleosomes and linker DNA regions on the genome of the basidiomycete Mixia osmundae revealed by mono- and dinucleosome mapping.</title>
        <authorList>
            <person name="Nishida H."/>
            <person name="Kondo S."/>
            <person name="Matsumoto T."/>
            <person name="Suzuki Y."/>
            <person name="Yoshikawa H."/>
            <person name="Taylor T.D."/>
            <person name="Sugiyama J."/>
        </authorList>
    </citation>
    <scope>NUCLEOTIDE SEQUENCE [LARGE SCALE GENOMIC DNA]</scope>
    <source>
        <strain evidence="12">CBS 9802 / IAM 14324 / JCM 22182 / KY 12970</strain>
    </source>
</reference>
<dbReference type="Proteomes" id="UP000009131">
    <property type="component" value="Unassembled WGS sequence"/>
</dbReference>
<dbReference type="eggNOG" id="KOG3769">
    <property type="taxonomic scope" value="Eukaryota"/>
</dbReference>
<dbReference type="EMBL" id="BABT02000061">
    <property type="protein sequence ID" value="GAA95238.1"/>
    <property type="molecule type" value="Genomic_DNA"/>
</dbReference>
<dbReference type="GO" id="GO:0005739">
    <property type="term" value="C:mitochondrion"/>
    <property type="evidence" value="ECO:0007669"/>
    <property type="project" value="TreeGrafter"/>
</dbReference>
<dbReference type="Gene3D" id="1.10.1520.10">
    <property type="entry name" value="Ribonuclease III domain"/>
    <property type="match status" value="1"/>
</dbReference>
<dbReference type="GO" id="GO:0003735">
    <property type="term" value="F:structural constituent of ribosome"/>
    <property type="evidence" value="ECO:0007669"/>
    <property type="project" value="TreeGrafter"/>
</dbReference>
<evidence type="ECO:0000313" key="12">
    <source>
        <dbReference type="Proteomes" id="UP000009131"/>
    </source>
</evidence>
<keyword evidence="4" id="KW-0496">Mitochondrion</keyword>
<dbReference type="Pfam" id="PF22892">
    <property type="entry name" value="DSRM_MRPL44"/>
    <property type="match status" value="1"/>
</dbReference>
<dbReference type="PANTHER" id="PTHR11207:SF32">
    <property type="entry name" value="LARGE RIBOSOMAL SUBUNIT PROTEIN ML44"/>
    <property type="match status" value="1"/>
</dbReference>
<comment type="caution">
    <text evidence="11">The sequence shown here is derived from an EMBL/GenBank/DDBJ whole genome shotgun (WGS) entry which is preliminary data.</text>
</comment>
<evidence type="ECO:0000256" key="4">
    <source>
        <dbReference type="ARBA" id="ARBA00023128"/>
    </source>
</evidence>
<dbReference type="Gene3D" id="3.30.160.20">
    <property type="match status" value="1"/>
</dbReference>
<gene>
    <name evidence="11" type="primary">Mo01894</name>
    <name evidence="11" type="ORF">E5Q_01894</name>
</gene>
<evidence type="ECO:0000256" key="1">
    <source>
        <dbReference type="ARBA" id="ARBA00004173"/>
    </source>
</evidence>
<dbReference type="InParanoid" id="G7DXC8"/>
<evidence type="ECO:0000256" key="9">
    <source>
        <dbReference type="SAM" id="MobiDB-lite"/>
    </source>
</evidence>
<dbReference type="PROSITE" id="PS50137">
    <property type="entry name" value="DS_RBD"/>
    <property type="match status" value="1"/>
</dbReference>
<dbReference type="HOGENOM" id="CLU_034765_0_0_1"/>
<sequence length="476" mass="51577">MAQRSACICAQGSRSLKASGKARELSTTAGPTIDAARRANREDIEPLGQTTRSPNTIGHARTRNALRKAQARAMDHLKHLYTPRTLEPVGRKLDQDQLALLFALQVPPPTSALSALAARIGGLELNASNAAHLALLEQCCIDPSFWARVAQVEPLLPLRSQSTKAYSNYCDPSRSDNAELATLGNSLLGLFTAEHLSVMHPHLPTLATKAALTLMVGPRTCADIALSWGIAPGTASYGLPARQGYKENGGTGSRGSSRRGVGEGSRAGTGLLRWIRSESEESAVLFEEALANAAKAIVGAVFQEHGFERTRAFVQSHFFSRKADLASLLKFPDPRQALVATMRKYGRERPLTRILKETGRMSISPVFVIGVYTGEHKLGEAFGNSIKMAEHRAYEDAMKRIYLSRTFVGDDGLTDLHMSPALPTDTLIDPSTTYKPALLGDEEVTFASAGRTKRTAAEVATYQKQLFANQTNRIPL</sequence>
<organism evidence="11 12">
    <name type="scientific">Mixia osmundae (strain CBS 9802 / IAM 14324 / JCM 22182 / KY 12970)</name>
    <dbReference type="NCBI Taxonomy" id="764103"/>
    <lineage>
        <taxon>Eukaryota</taxon>
        <taxon>Fungi</taxon>
        <taxon>Dikarya</taxon>
        <taxon>Basidiomycota</taxon>
        <taxon>Pucciniomycotina</taxon>
        <taxon>Mixiomycetes</taxon>
        <taxon>Mixiales</taxon>
        <taxon>Mixiaceae</taxon>
        <taxon>Mixia</taxon>
    </lineage>
</organism>
<dbReference type="OMA" id="HLPTRVM"/>
<dbReference type="SUPFAM" id="SSF54768">
    <property type="entry name" value="dsRNA-binding domain-like"/>
    <property type="match status" value="1"/>
</dbReference>
<comment type="subcellular location">
    <subcellularLocation>
        <location evidence="1">Mitochondrion</location>
    </subcellularLocation>
</comment>
<dbReference type="OrthoDB" id="67027at2759"/>
<feature type="domain" description="DRBM" evidence="10">
    <location>
        <begin position="333"/>
        <end position="403"/>
    </location>
</feature>
<dbReference type="GO" id="GO:0006396">
    <property type="term" value="P:RNA processing"/>
    <property type="evidence" value="ECO:0007669"/>
    <property type="project" value="InterPro"/>
</dbReference>
<evidence type="ECO:0000259" key="10">
    <source>
        <dbReference type="PROSITE" id="PS50137"/>
    </source>
</evidence>
<dbReference type="CDD" id="cd00593">
    <property type="entry name" value="RIBOc"/>
    <property type="match status" value="1"/>
</dbReference>
<protein>
    <recommendedName>
        <fullName evidence="7">Large ribosomal subunit protein mL44</fullName>
    </recommendedName>
</protein>
<dbReference type="STRING" id="764103.G7DXC8"/>
<keyword evidence="2 8" id="KW-0694">RNA-binding</keyword>